<dbReference type="InterPro" id="IPR021787">
    <property type="entry name" value="DUF3352"/>
</dbReference>
<evidence type="ECO:0000256" key="2">
    <source>
        <dbReference type="SAM" id="Phobius"/>
    </source>
</evidence>
<gene>
    <name evidence="3" type="ORF">GCM10022235_12400</name>
</gene>
<keyword evidence="2" id="KW-0472">Membrane</keyword>
<feature type="region of interest" description="Disordered" evidence="1">
    <location>
        <begin position="1"/>
        <end position="165"/>
    </location>
</feature>
<name>A0ABP6W450_9ACTN</name>
<keyword evidence="2" id="KW-0812">Transmembrane</keyword>
<dbReference type="RefSeq" id="WP_344838201.1">
    <property type="nucleotide sequence ID" value="NZ_BAABAA010000001.1"/>
</dbReference>
<feature type="compositionally biased region" description="Low complexity" evidence="1">
    <location>
        <begin position="31"/>
        <end position="46"/>
    </location>
</feature>
<keyword evidence="2" id="KW-1133">Transmembrane helix</keyword>
<protein>
    <recommendedName>
        <fullName evidence="5">DUF3352 domain-containing protein</fullName>
    </recommendedName>
</protein>
<evidence type="ECO:0008006" key="5">
    <source>
        <dbReference type="Google" id="ProtNLM"/>
    </source>
</evidence>
<keyword evidence="4" id="KW-1185">Reference proteome</keyword>
<comment type="caution">
    <text evidence="3">The sequence shown here is derived from an EMBL/GenBank/DDBJ whole genome shotgun (WGS) entry which is preliminary data.</text>
</comment>
<accession>A0ABP6W450</accession>
<evidence type="ECO:0000256" key="1">
    <source>
        <dbReference type="SAM" id="MobiDB-lite"/>
    </source>
</evidence>
<feature type="transmembrane region" description="Helical" evidence="2">
    <location>
        <begin position="171"/>
        <end position="192"/>
    </location>
</feature>
<reference evidence="4" key="1">
    <citation type="journal article" date="2019" name="Int. J. Syst. Evol. Microbiol.">
        <title>The Global Catalogue of Microorganisms (GCM) 10K type strain sequencing project: providing services to taxonomists for standard genome sequencing and annotation.</title>
        <authorList>
            <consortium name="The Broad Institute Genomics Platform"/>
            <consortium name="The Broad Institute Genome Sequencing Center for Infectious Disease"/>
            <person name="Wu L."/>
            <person name="Ma J."/>
        </authorList>
    </citation>
    <scope>NUCLEOTIDE SEQUENCE [LARGE SCALE GENOMIC DNA]</scope>
    <source>
        <strain evidence="4">JCM 16928</strain>
    </source>
</reference>
<dbReference type="Pfam" id="PF11832">
    <property type="entry name" value="DUF3352"/>
    <property type="match status" value="2"/>
</dbReference>
<evidence type="ECO:0000313" key="3">
    <source>
        <dbReference type="EMBL" id="GAA3546161.1"/>
    </source>
</evidence>
<evidence type="ECO:0000313" key="4">
    <source>
        <dbReference type="Proteomes" id="UP001501222"/>
    </source>
</evidence>
<dbReference type="EMBL" id="BAABAA010000001">
    <property type="protein sequence ID" value="GAA3546161.1"/>
    <property type="molecule type" value="Genomic_DNA"/>
</dbReference>
<feature type="compositionally biased region" description="Gly residues" evidence="1">
    <location>
        <begin position="12"/>
        <end position="22"/>
    </location>
</feature>
<sequence length="641" mass="66661">MSDDTNPPTGGHHPGAAGGQGPYSGQPQHNPYAPQGQQPGYSGQPPQGAPYGGSQPGQPGQQPGQPPQGPQYGQPPAQGPQYGQQPPQGQPFPQYGQQPQGPQYGAGQPQYGAGQAQPGQYGQQPPQGGQLWPQPGSPDYPQQGYGGGGQPPYGSPETMEWQPEPKKRGKLIPLIAGVAVVAVVAGGGIFAYGKLAGGGQPADVLPGNAVAYARVDLNPSAGQKVAAVRFMLKFPSAKEKIGLTSDKDDLRQKLFDLIKKDSDDELADVDFDKDIKPWLGDRAGAAAVPGKDGEEPDAIVAVEVKNEDKANAGLDKLFAGEDKKPGRVFTEGYVLLSEDQATVDAAVAAGKDSPLSENATFKADMDALGEQGFVSMWADLKGLSALAPKGMASESSALPEGSAAAALRFDSQYVELKGIARGDKSIKVNSANAGDQIAKLPDTTAAALTLSDGANLVDTVWKQLEKSGAGLNLPELTKGFTEEYGLVLPDDLKPLLGKNLSVAVDKDSSNGPKIAARIETDPAKAEAVVDKVTDLIQTHSPVGEIPIKKAKDDKTLVIATDQDYADQVLKGGNLGQSESFKQAVPDTSGAVLVGYVDFASIGSLDEEIGRDKDYAALRSAGLTSRVTGDGQGEFTLRVVAK</sequence>
<proteinExistence type="predicted"/>
<dbReference type="Proteomes" id="UP001501222">
    <property type="component" value="Unassembled WGS sequence"/>
</dbReference>
<organism evidence="3 4">
    <name type="scientific">Kribbella ginsengisoli</name>
    <dbReference type="NCBI Taxonomy" id="363865"/>
    <lineage>
        <taxon>Bacteria</taxon>
        <taxon>Bacillati</taxon>
        <taxon>Actinomycetota</taxon>
        <taxon>Actinomycetes</taxon>
        <taxon>Propionibacteriales</taxon>
        <taxon>Kribbellaceae</taxon>
        <taxon>Kribbella</taxon>
    </lineage>
</organism>
<feature type="compositionally biased region" description="Low complexity" evidence="1">
    <location>
        <begin position="70"/>
        <end position="143"/>
    </location>
</feature>